<feature type="transmembrane region" description="Helical" evidence="1">
    <location>
        <begin position="293"/>
        <end position="312"/>
    </location>
</feature>
<keyword evidence="1" id="KW-0472">Membrane</keyword>
<dbReference type="RefSeq" id="XP_009826485.1">
    <property type="nucleotide sequence ID" value="XM_009828183.1"/>
</dbReference>
<evidence type="ECO:0000256" key="1">
    <source>
        <dbReference type="SAM" id="Phobius"/>
    </source>
</evidence>
<dbReference type="OrthoDB" id="78897at2759"/>
<name>W4H0V0_APHAT</name>
<gene>
    <name evidence="2" type="ORF">H257_03885</name>
</gene>
<keyword evidence="1" id="KW-0812">Transmembrane</keyword>
<proteinExistence type="predicted"/>
<reference evidence="2" key="1">
    <citation type="submission" date="2013-12" db="EMBL/GenBank/DDBJ databases">
        <title>The Genome Sequence of Aphanomyces astaci APO3.</title>
        <authorList>
            <consortium name="The Broad Institute Genomics Platform"/>
            <person name="Russ C."/>
            <person name="Tyler B."/>
            <person name="van West P."/>
            <person name="Dieguez-Uribeondo J."/>
            <person name="Young S.K."/>
            <person name="Zeng Q."/>
            <person name="Gargeya S."/>
            <person name="Fitzgerald M."/>
            <person name="Abouelleil A."/>
            <person name="Alvarado L."/>
            <person name="Chapman S.B."/>
            <person name="Gainer-Dewar J."/>
            <person name="Goldberg J."/>
            <person name="Griggs A."/>
            <person name="Gujja S."/>
            <person name="Hansen M."/>
            <person name="Howarth C."/>
            <person name="Imamovic A."/>
            <person name="Ireland A."/>
            <person name="Larimer J."/>
            <person name="McCowan C."/>
            <person name="Murphy C."/>
            <person name="Pearson M."/>
            <person name="Poon T.W."/>
            <person name="Priest M."/>
            <person name="Roberts A."/>
            <person name="Saif S."/>
            <person name="Shea T."/>
            <person name="Sykes S."/>
            <person name="Wortman J."/>
            <person name="Nusbaum C."/>
            <person name="Birren B."/>
        </authorList>
    </citation>
    <scope>NUCLEOTIDE SEQUENCE [LARGE SCALE GENOMIC DNA]</scope>
    <source>
        <strain evidence="2">APO3</strain>
    </source>
</reference>
<dbReference type="GeneID" id="20805881"/>
<dbReference type="EMBL" id="KI913119">
    <property type="protein sequence ID" value="ETV84793.1"/>
    <property type="molecule type" value="Genomic_DNA"/>
</dbReference>
<feature type="transmembrane region" description="Helical" evidence="1">
    <location>
        <begin position="255"/>
        <end position="273"/>
    </location>
</feature>
<dbReference type="AlphaFoldDB" id="W4H0V0"/>
<feature type="transmembrane region" description="Helical" evidence="1">
    <location>
        <begin position="333"/>
        <end position="359"/>
    </location>
</feature>
<dbReference type="VEuPathDB" id="FungiDB:H257_03885"/>
<protein>
    <submittedName>
        <fullName evidence="2">Uncharacterized protein</fullName>
    </submittedName>
</protein>
<accession>W4H0V0</accession>
<organism evidence="2">
    <name type="scientific">Aphanomyces astaci</name>
    <name type="common">Crayfish plague agent</name>
    <dbReference type="NCBI Taxonomy" id="112090"/>
    <lineage>
        <taxon>Eukaryota</taxon>
        <taxon>Sar</taxon>
        <taxon>Stramenopiles</taxon>
        <taxon>Oomycota</taxon>
        <taxon>Saprolegniomycetes</taxon>
        <taxon>Saprolegniales</taxon>
        <taxon>Verrucalvaceae</taxon>
        <taxon>Aphanomyces</taxon>
    </lineage>
</organism>
<sequence length="561" mass="63066">MTKICAAQAPMADASSTKPNQRVVWNRPMSAFSLIIALNIVSMPLRAYLTEALPWTGKPQPLEWNGTTYAANSTWMILQRMQSLYNNDTLPAHAIIFKDPTNYTTVMRYTTHALARGTPCDENVHLLPGAIFYGHGMRKAFCQFVQDNSTSASMAHCQHMRQFGVTITEQCVWIHAQPDEASRVVYQTLYQWEVAWFLWAKLILRCVLTGYVVWEMRLHYYDHCVALVRALETYGMPDPLSPLHHIEVYIGDPTCLILGNPLVSLCFVIDFWMSVTSVGEVMLQLSQLDDLGYFLSGCIYSSRTVWFAYFSMRYSTIPIKWWGVHDWVVPLDPTAIAIGAFLLSGPFVYLNATTPLVWLLYTLWSIGVPEPDMDDSTEIIPAVVAMTTIMGFVPVVLVVSIKLSQHLVATLMPPVSRRQHSATETADQSRRYSSMEFNDFNQRMVLSILQPSCINLVRSRGGSVYVLYDLSATFQNMPLFRHRSADCFVVGYDATSTPIEHLRLSLLQCVDLSRNGRSSISVCGMTHDAAVCILNTKPCLATSPIATLRIHPGASSSKWLL</sequence>
<keyword evidence="1" id="KW-1133">Transmembrane helix</keyword>
<evidence type="ECO:0000313" key="2">
    <source>
        <dbReference type="EMBL" id="ETV84793.1"/>
    </source>
</evidence>
<feature type="transmembrane region" description="Helical" evidence="1">
    <location>
        <begin position="379"/>
        <end position="401"/>
    </location>
</feature>